<dbReference type="InterPro" id="IPR012257">
    <property type="entry name" value="Glc_ox_4Fe-4S"/>
</dbReference>
<evidence type="ECO:0000256" key="5">
    <source>
        <dbReference type="ARBA" id="ARBA00023014"/>
    </source>
</evidence>
<dbReference type="PANTHER" id="PTHR32479">
    <property type="entry name" value="GLYCOLATE OXIDASE IRON-SULFUR SUBUNIT"/>
    <property type="match status" value="1"/>
</dbReference>
<dbReference type="EC" id="1.1.99.14" evidence="6"/>
<reference evidence="8 9" key="1">
    <citation type="submission" date="2019-07" db="EMBL/GenBank/DDBJ databases">
        <title>The pathways for chlorine oxyanion respiration interact through the shared metabolite chlorate.</title>
        <authorList>
            <person name="Barnum T.P."/>
            <person name="Cheng Y."/>
            <person name="Hill K.A."/>
            <person name="Lucas L.N."/>
            <person name="Carlson H.K."/>
            <person name="Coates J.D."/>
        </authorList>
    </citation>
    <scope>NUCLEOTIDE SEQUENCE [LARGE SCALE GENOMIC DNA]</scope>
    <source>
        <strain evidence="8 9">SFB-3</strain>
    </source>
</reference>
<evidence type="ECO:0000256" key="4">
    <source>
        <dbReference type="ARBA" id="ARBA00023004"/>
    </source>
</evidence>
<comment type="catalytic activity">
    <reaction evidence="6">
        <text>(R)-lactate + A = pyruvate + AH2</text>
        <dbReference type="Rhea" id="RHEA:15089"/>
        <dbReference type="ChEBI" id="CHEBI:13193"/>
        <dbReference type="ChEBI" id="CHEBI:15361"/>
        <dbReference type="ChEBI" id="CHEBI:16004"/>
        <dbReference type="ChEBI" id="CHEBI:17499"/>
    </reaction>
</comment>
<keyword evidence="9" id="KW-1185">Reference proteome</keyword>
<keyword evidence="5 6" id="KW-0411">Iron-sulfur</keyword>
<dbReference type="EMBL" id="VMNK01000009">
    <property type="protein sequence ID" value="TVO56061.1"/>
    <property type="molecule type" value="Genomic_DNA"/>
</dbReference>
<dbReference type="Gene3D" id="1.10.1060.10">
    <property type="entry name" value="Alpha-helical ferredoxin"/>
    <property type="match status" value="1"/>
</dbReference>
<keyword evidence="2 6" id="KW-0479">Metal-binding</keyword>
<evidence type="ECO:0000313" key="8">
    <source>
        <dbReference type="EMBL" id="TVO56061.1"/>
    </source>
</evidence>
<feature type="domain" description="4Fe-4S ferredoxin-type" evidence="7">
    <location>
        <begin position="14"/>
        <end position="47"/>
    </location>
</feature>
<sequence length="411" mass="43983">MQTTLADFIKDTEAGREADAILRTCVHCGFCTATCPTYQLLGDELDGPRGRIYLIKQMLEGQPVTEKTRLHLDRCLTCRACETTCPSGVAYGRLVDLGRYIVEQKVPRTGVDKAARWLLREFVPRPRLFGAAMKMGRLARPLLPKVLADKVPLAAPAGRWPEARHARKMLSLAGCAQPAMAPAINAATARVLDAVGISLVQLGGTGCCGAVRHHLNDHAGGKDDARRNIDTWWPMIEAGEIEAIVMTASGCGVQVKDYGHFLASDPAYAAKAARVSELTRDIAEVLADELDALAACLPTPPESPTPLAFHSPCTLQHGLKVKGKVEAIMAVAGYAPTPVKDSHLCCGSAGTYSLLQPTLSKTLRDNKLTALQAGGAACIASANIGCITHLQTGTDTPVQHWVELVDARLLR</sequence>
<dbReference type="InterPro" id="IPR017896">
    <property type="entry name" value="4Fe4S_Fe-S-bd"/>
</dbReference>
<dbReference type="PANTHER" id="PTHR32479:SF17">
    <property type="entry name" value="GLYCOLATE OXIDASE IRON-SULFUR SUBUNIT"/>
    <property type="match status" value="1"/>
</dbReference>
<dbReference type="InterPro" id="IPR017900">
    <property type="entry name" value="4Fe4S_Fe_S_CS"/>
</dbReference>
<keyword evidence="1 6" id="KW-0004">4Fe-4S</keyword>
<keyword evidence="6" id="KW-0813">Transport</keyword>
<evidence type="ECO:0000256" key="1">
    <source>
        <dbReference type="ARBA" id="ARBA00022485"/>
    </source>
</evidence>
<dbReference type="OrthoDB" id="9765258at2"/>
<dbReference type="InterPro" id="IPR004017">
    <property type="entry name" value="Cys_rich_dom"/>
</dbReference>
<keyword evidence="3" id="KW-0677">Repeat</keyword>
<keyword evidence="8" id="KW-0560">Oxidoreductase</keyword>
<evidence type="ECO:0000313" key="9">
    <source>
        <dbReference type="Proteomes" id="UP000319502"/>
    </source>
</evidence>
<comment type="catalytic activity">
    <reaction evidence="6">
        <text>glycolate + A = glyoxylate + AH2</text>
        <dbReference type="Rhea" id="RHEA:21264"/>
        <dbReference type="ChEBI" id="CHEBI:13193"/>
        <dbReference type="ChEBI" id="CHEBI:17499"/>
        <dbReference type="ChEBI" id="CHEBI:29805"/>
        <dbReference type="ChEBI" id="CHEBI:36655"/>
        <dbReference type="EC" id="1.1.99.14"/>
    </reaction>
</comment>
<name>A0A557QT22_9RHOO</name>
<dbReference type="NCBIfam" id="NF008434">
    <property type="entry name" value="PRK11274.1"/>
    <property type="match status" value="1"/>
</dbReference>
<keyword evidence="4 6" id="KW-0408">Iron</keyword>
<accession>A0A557QT22</accession>
<protein>
    <recommendedName>
        <fullName evidence="6">Glycolate oxidase iron-sulfur subunit</fullName>
        <ecNumber evidence="6">1.1.99.14</ecNumber>
    </recommendedName>
</protein>
<dbReference type="SUPFAM" id="SSF54862">
    <property type="entry name" value="4Fe-4S ferredoxins"/>
    <property type="match status" value="1"/>
</dbReference>
<dbReference type="FunFam" id="1.10.1060.10:FF:000012">
    <property type="entry name" value="Glycolate oxidase iron-sulfur subunit"/>
    <property type="match status" value="1"/>
</dbReference>
<dbReference type="RefSeq" id="WP_144309741.1">
    <property type="nucleotide sequence ID" value="NZ_VMNK01000009.1"/>
</dbReference>
<evidence type="ECO:0000259" key="7">
    <source>
        <dbReference type="PROSITE" id="PS51379"/>
    </source>
</evidence>
<dbReference type="AlphaFoldDB" id="A0A557QT22"/>
<dbReference type="PROSITE" id="PS51379">
    <property type="entry name" value="4FE4S_FER_2"/>
    <property type="match status" value="2"/>
</dbReference>
<dbReference type="PROSITE" id="PS00198">
    <property type="entry name" value="4FE4S_FER_1"/>
    <property type="match status" value="1"/>
</dbReference>
<organism evidence="8 9">
    <name type="scientific">Denitromonas halophila</name>
    <dbReference type="NCBI Taxonomy" id="1629404"/>
    <lineage>
        <taxon>Bacteria</taxon>
        <taxon>Pseudomonadati</taxon>
        <taxon>Pseudomonadota</taxon>
        <taxon>Betaproteobacteria</taxon>
        <taxon>Rhodocyclales</taxon>
        <taxon>Zoogloeaceae</taxon>
        <taxon>Denitromonas</taxon>
    </lineage>
</organism>
<keyword evidence="6" id="KW-0249">Electron transport</keyword>
<gene>
    <name evidence="8" type="primary">glcF</name>
    <name evidence="8" type="ORF">FHP91_11500</name>
</gene>
<dbReference type="PIRSF" id="PIRSF000139">
    <property type="entry name" value="Glc_ox_4Fe-4S"/>
    <property type="match status" value="1"/>
</dbReference>
<comment type="cofactor">
    <cofactor evidence="6">
        <name>[4Fe-4S] cluster</name>
        <dbReference type="ChEBI" id="CHEBI:49883"/>
    </cofactor>
    <text evidence="6">Binds 2 [4Fe-4S] clusters.</text>
</comment>
<evidence type="ECO:0000256" key="3">
    <source>
        <dbReference type="ARBA" id="ARBA00022737"/>
    </source>
</evidence>
<comment type="caution">
    <text evidence="8">The sequence shown here is derived from an EMBL/GenBank/DDBJ whole genome shotgun (WGS) entry which is preliminary data.</text>
</comment>
<dbReference type="Pfam" id="PF13183">
    <property type="entry name" value="Fer4_8"/>
    <property type="match status" value="1"/>
</dbReference>
<evidence type="ECO:0000256" key="6">
    <source>
        <dbReference type="PIRNR" id="PIRNR000139"/>
    </source>
</evidence>
<dbReference type="GO" id="GO:0051539">
    <property type="term" value="F:4 iron, 4 sulfur cluster binding"/>
    <property type="evidence" value="ECO:0007669"/>
    <property type="project" value="UniProtKB-UniRule"/>
</dbReference>
<dbReference type="GO" id="GO:0047809">
    <property type="term" value="F:D-lactate dehydrogenase activity"/>
    <property type="evidence" value="ECO:0007669"/>
    <property type="project" value="RHEA"/>
</dbReference>
<dbReference type="Pfam" id="PF02754">
    <property type="entry name" value="CCG"/>
    <property type="match status" value="2"/>
</dbReference>
<proteinExistence type="predicted"/>
<dbReference type="GO" id="GO:0019154">
    <property type="term" value="F:glycolate dehydrogenase activity"/>
    <property type="evidence" value="ECO:0007669"/>
    <property type="project" value="UniProtKB-EC"/>
</dbReference>
<dbReference type="Proteomes" id="UP000319502">
    <property type="component" value="Unassembled WGS sequence"/>
</dbReference>
<evidence type="ECO:0000256" key="2">
    <source>
        <dbReference type="ARBA" id="ARBA00022723"/>
    </source>
</evidence>
<comment type="function">
    <text evidence="6">Component of a complex that catalyzes the oxidation of glycolate to glyoxylate.</text>
</comment>
<dbReference type="GO" id="GO:0046872">
    <property type="term" value="F:metal ion binding"/>
    <property type="evidence" value="ECO:0007669"/>
    <property type="project" value="UniProtKB-UniRule"/>
</dbReference>
<dbReference type="InterPro" id="IPR009051">
    <property type="entry name" value="Helical_ferredxn"/>
</dbReference>
<feature type="domain" description="4Fe-4S ferredoxin-type" evidence="7">
    <location>
        <begin position="66"/>
        <end position="97"/>
    </location>
</feature>